<sequence length="148" mass="15134">MRTTELLTAILATISYLETCHAAPLINTVDLTTVLGPNVHILPERATSGSSSKSSGLLSSAIENGVTGLAGAVGSGVGSAVVSGVESLADDIGLKRDEQSTPTRARGIGSTLLKLGEKVLPDVIEPLASDIGLKRDDQPAHHVRVTSA</sequence>
<evidence type="ECO:0000313" key="2">
    <source>
        <dbReference type="EMBL" id="PSR90322.1"/>
    </source>
</evidence>
<keyword evidence="1" id="KW-0732">Signal</keyword>
<evidence type="ECO:0000256" key="1">
    <source>
        <dbReference type="SAM" id="SignalP"/>
    </source>
</evidence>
<keyword evidence="3" id="KW-1185">Reference proteome</keyword>
<name>A0A2T3AB42_9PEZI</name>
<protein>
    <submittedName>
        <fullName evidence="2">Uncharacterized protein</fullName>
    </submittedName>
</protein>
<organism evidence="2 3">
    <name type="scientific">Coniella lustricola</name>
    <dbReference type="NCBI Taxonomy" id="2025994"/>
    <lineage>
        <taxon>Eukaryota</taxon>
        <taxon>Fungi</taxon>
        <taxon>Dikarya</taxon>
        <taxon>Ascomycota</taxon>
        <taxon>Pezizomycotina</taxon>
        <taxon>Sordariomycetes</taxon>
        <taxon>Sordariomycetidae</taxon>
        <taxon>Diaporthales</taxon>
        <taxon>Schizoparmaceae</taxon>
        <taxon>Coniella</taxon>
    </lineage>
</organism>
<gene>
    <name evidence="2" type="ORF">BD289DRAFT_481789</name>
</gene>
<feature type="signal peptide" evidence="1">
    <location>
        <begin position="1"/>
        <end position="22"/>
    </location>
</feature>
<dbReference type="AlphaFoldDB" id="A0A2T3AB42"/>
<accession>A0A2T3AB42</accession>
<dbReference type="EMBL" id="KZ678421">
    <property type="protein sequence ID" value="PSR90322.1"/>
    <property type="molecule type" value="Genomic_DNA"/>
</dbReference>
<proteinExistence type="predicted"/>
<dbReference type="InParanoid" id="A0A2T3AB42"/>
<feature type="chain" id="PRO_5015699571" evidence="1">
    <location>
        <begin position="23"/>
        <end position="148"/>
    </location>
</feature>
<dbReference type="Proteomes" id="UP000241462">
    <property type="component" value="Unassembled WGS sequence"/>
</dbReference>
<evidence type="ECO:0000313" key="3">
    <source>
        <dbReference type="Proteomes" id="UP000241462"/>
    </source>
</evidence>
<reference evidence="2 3" key="1">
    <citation type="journal article" date="2018" name="Mycol. Prog.">
        <title>Coniella lustricola, a new species from submerged detritus.</title>
        <authorList>
            <person name="Raudabaugh D.B."/>
            <person name="Iturriaga T."/>
            <person name="Carver A."/>
            <person name="Mondo S."/>
            <person name="Pangilinan J."/>
            <person name="Lipzen A."/>
            <person name="He G."/>
            <person name="Amirebrahimi M."/>
            <person name="Grigoriev I.V."/>
            <person name="Miller A.N."/>
        </authorList>
    </citation>
    <scope>NUCLEOTIDE SEQUENCE [LARGE SCALE GENOMIC DNA]</scope>
    <source>
        <strain evidence="2 3">B22-T-1</strain>
    </source>
</reference>